<evidence type="ECO:0000313" key="2">
    <source>
        <dbReference type="Proteomes" id="UP001071279"/>
    </source>
</evidence>
<sequence>MDLTTVLIALVTGALGGAIVTAWSTNHINKRNQKIALMERKINNLYGPLSFLLRCTKIFLENSRDIIQQHQDYFVPNKFSQSPDAQSKVDSQSHATIELSNYYFEKVIDNNQVIFKLISENYSLIDDAEDEDLINNFVEMFIRLSVEYINPKVEMREIPFEIQKNRGDMGTIANDFIERIIDKNKLLNDKIQKLVNHKSCLLDICKIKKDKS</sequence>
<comment type="caution">
    <text evidence="1">The sequence shown here is derived from an EMBL/GenBank/DDBJ whole genome shotgun (WGS) entry which is preliminary data.</text>
</comment>
<dbReference type="RefSeq" id="WP_042646150.1">
    <property type="nucleotide sequence ID" value="NZ_CCZG01000015.1"/>
</dbReference>
<dbReference type="Proteomes" id="UP001071279">
    <property type="component" value="Unassembled WGS sequence"/>
</dbReference>
<dbReference type="EMBL" id="JAPXIC010000095">
    <property type="protein sequence ID" value="MCZ4720426.1"/>
    <property type="molecule type" value="Genomic_DNA"/>
</dbReference>
<accession>A0AAQ2I4I1</accession>
<evidence type="ECO:0000313" key="1">
    <source>
        <dbReference type="EMBL" id="MCZ4720426.1"/>
    </source>
</evidence>
<proteinExistence type="predicted"/>
<dbReference type="AlphaFoldDB" id="A0AAQ2I4I1"/>
<name>A0AAQ2I4I1_LEGPN</name>
<reference evidence="1" key="1">
    <citation type="submission" date="2022-12" db="EMBL/GenBank/DDBJ databases">
        <title>Comparative genomics of Legionella pneumophila isolates from the West Bank and Germany support molecular epidemiology of Legionnaires disease.</title>
        <authorList>
            <person name="Zayed A.R."/>
            <person name="Bitar D.M."/>
            <person name="Steinert M."/>
            <person name="Lueck C."/>
            <person name="Brettar I."/>
            <person name="Hoefle M.G."/>
            <person name="Bunk B."/>
        </authorList>
    </citation>
    <scope>NUCLEOTIDE SEQUENCE</scope>
    <source>
        <strain evidence="1">H23</strain>
    </source>
</reference>
<organism evidence="1 2">
    <name type="scientific">Legionella pneumophila</name>
    <dbReference type="NCBI Taxonomy" id="446"/>
    <lineage>
        <taxon>Bacteria</taxon>
        <taxon>Pseudomonadati</taxon>
        <taxon>Pseudomonadota</taxon>
        <taxon>Gammaproteobacteria</taxon>
        <taxon>Legionellales</taxon>
        <taxon>Legionellaceae</taxon>
        <taxon>Legionella</taxon>
    </lineage>
</organism>
<protein>
    <submittedName>
        <fullName evidence="1">Uncharacterized protein</fullName>
    </submittedName>
</protein>
<gene>
    <name evidence="1" type="ORF">O6C86_14560</name>
</gene>